<organism evidence="1 2">
    <name type="scientific">Dione juno nucleopolyhedrovirus</name>
    <dbReference type="NCBI Taxonomy" id="2594175"/>
    <lineage>
        <taxon>Viruses</taxon>
        <taxon>Viruses incertae sedis</taxon>
        <taxon>Naldaviricetes</taxon>
        <taxon>Lefavirales</taxon>
        <taxon>Baculoviridae</taxon>
        <taxon>Alphabaculovirus</taxon>
        <taxon>Alphabaculovirus dijunonis</taxon>
    </lineage>
</organism>
<dbReference type="Proteomes" id="UP000831804">
    <property type="component" value="Segment"/>
</dbReference>
<name>A0AAE6LC78_9ABAC</name>
<proteinExistence type="predicted"/>
<dbReference type="EMBL" id="MK558262">
    <property type="protein sequence ID" value="QDL56983.1"/>
    <property type="molecule type" value="Genomic_DNA"/>
</dbReference>
<evidence type="ECO:0000313" key="2">
    <source>
        <dbReference type="Proteomes" id="UP000831804"/>
    </source>
</evidence>
<protein>
    <submittedName>
        <fullName evidence="1">Uncharacterized protein</fullName>
    </submittedName>
</protein>
<reference evidence="1" key="1">
    <citation type="journal article" date="2019" name="Viruses">
        <title>A Nymphalid-Infecting Group I Alphabaculovirus Isolated from the Major Passion Fruit Caterpillar Pest Dione juno juno (Lepidoptera: Nymphalidae).</title>
        <authorList>
            <person name="Ribeiro B.M."/>
            <person name="Dos Santos E.R."/>
            <person name="Trentin L.B."/>
            <person name="da Silva L.A."/>
            <person name="de Melo F.L."/>
            <person name="Kitajima E.W."/>
            <person name="Ardisson-Araujo D.M.P."/>
        </authorList>
    </citation>
    <scope>NUCLEOTIDE SEQUENCE</scope>
    <source>
        <strain evidence="1">Araguari-MG</strain>
    </source>
</reference>
<accession>A0AAE6LC78</accession>
<keyword evidence="2" id="KW-1185">Reference proteome</keyword>
<sequence length="57" mass="6627">MFYLLTCKLVKINNTKPQIWSFCRLPSPSNNVCLVKMAQIKIGQFKLKKACLRYTTC</sequence>
<gene>
    <name evidence="1" type="ORF">DijuNPV-ORF-97</name>
</gene>
<evidence type="ECO:0000313" key="1">
    <source>
        <dbReference type="EMBL" id="QDL56983.1"/>
    </source>
</evidence>